<reference evidence="1" key="1">
    <citation type="journal article" date="2019" name="Sci. Rep.">
        <title>Draft genome of Tanacetum cinerariifolium, the natural source of mosquito coil.</title>
        <authorList>
            <person name="Yamashiro T."/>
            <person name="Shiraishi A."/>
            <person name="Satake H."/>
            <person name="Nakayama K."/>
        </authorList>
    </citation>
    <scope>NUCLEOTIDE SEQUENCE</scope>
</reference>
<proteinExistence type="predicted"/>
<dbReference type="EMBL" id="BKCJ010075162">
    <property type="protein sequence ID" value="GEW81305.1"/>
    <property type="molecule type" value="Genomic_DNA"/>
</dbReference>
<protein>
    <submittedName>
        <fullName evidence="1">Uncharacterized protein</fullName>
    </submittedName>
</protein>
<evidence type="ECO:0000313" key="1">
    <source>
        <dbReference type="EMBL" id="GEW81305.1"/>
    </source>
</evidence>
<gene>
    <name evidence="1" type="ORF">Tci_253281</name>
</gene>
<comment type="caution">
    <text evidence="1">The sequence shown here is derived from an EMBL/GenBank/DDBJ whole genome shotgun (WGS) entry which is preliminary data.</text>
</comment>
<dbReference type="AlphaFoldDB" id="A0A699GZA9"/>
<name>A0A699GZA9_TANCI</name>
<organism evidence="1">
    <name type="scientific">Tanacetum cinerariifolium</name>
    <name type="common">Dalmatian daisy</name>
    <name type="synonym">Chrysanthemum cinerariifolium</name>
    <dbReference type="NCBI Taxonomy" id="118510"/>
    <lineage>
        <taxon>Eukaryota</taxon>
        <taxon>Viridiplantae</taxon>
        <taxon>Streptophyta</taxon>
        <taxon>Embryophyta</taxon>
        <taxon>Tracheophyta</taxon>
        <taxon>Spermatophyta</taxon>
        <taxon>Magnoliopsida</taxon>
        <taxon>eudicotyledons</taxon>
        <taxon>Gunneridae</taxon>
        <taxon>Pentapetalae</taxon>
        <taxon>asterids</taxon>
        <taxon>campanulids</taxon>
        <taxon>Asterales</taxon>
        <taxon>Asteraceae</taxon>
        <taxon>Asteroideae</taxon>
        <taxon>Anthemideae</taxon>
        <taxon>Anthemidinae</taxon>
        <taxon>Tanacetum</taxon>
    </lineage>
</organism>
<accession>A0A699GZA9</accession>
<sequence>MIKLRADMELKHSIVVDVVKKLKNHRQVVRGVSIGPKVGFKPVKQVYRQVSKNIVNTSCKKNQNVMPKQDVSNSNPFNALISIENDDDLGMNGGNSQSNRKGSLNVVHGSSINTTITDKIDKLKCQVLDDKLMFVDDDGKGLVPMGNVDSESVVEVVFDETANLMASTNFKGGSNRGYSTNSLLEQLRDTKRDDNYEPYDDDLYERHDMSDHLQVICDDLDITIHGRKKK</sequence>